<dbReference type="AlphaFoldDB" id="A0A811PWH9"/>
<evidence type="ECO:0000313" key="2">
    <source>
        <dbReference type="EMBL" id="CAD6252364.1"/>
    </source>
</evidence>
<feature type="region of interest" description="Disordered" evidence="1">
    <location>
        <begin position="1"/>
        <end position="31"/>
    </location>
</feature>
<keyword evidence="3" id="KW-1185">Reference proteome</keyword>
<reference evidence="2" key="1">
    <citation type="submission" date="2020-10" db="EMBL/GenBank/DDBJ databases">
        <authorList>
            <person name="Han B."/>
            <person name="Lu T."/>
            <person name="Zhao Q."/>
            <person name="Huang X."/>
            <person name="Zhao Y."/>
        </authorList>
    </citation>
    <scope>NUCLEOTIDE SEQUENCE</scope>
</reference>
<evidence type="ECO:0000313" key="3">
    <source>
        <dbReference type="Proteomes" id="UP000604825"/>
    </source>
</evidence>
<protein>
    <submittedName>
        <fullName evidence="2">Uncharacterized protein</fullName>
    </submittedName>
</protein>
<dbReference type="Proteomes" id="UP000604825">
    <property type="component" value="Unassembled WGS sequence"/>
</dbReference>
<evidence type="ECO:0000256" key="1">
    <source>
        <dbReference type="SAM" id="MobiDB-lite"/>
    </source>
</evidence>
<organism evidence="2 3">
    <name type="scientific">Miscanthus lutarioriparius</name>
    <dbReference type="NCBI Taxonomy" id="422564"/>
    <lineage>
        <taxon>Eukaryota</taxon>
        <taxon>Viridiplantae</taxon>
        <taxon>Streptophyta</taxon>
        <taxon>Embryophyta</taxon>
        <taxon>Tracheophyta</taxon>
        <taxon>Spermatophyta</taxon>
        <taxon>Magnoliopsida</taxon>
        <taxon>Liliopsida</taxon>
        <taxon>Poales</taxon>
        <taxon>Poaceae</taxon>
        <taxon>PACMAD clade</taxon>
        <taxon>Panicoideae</taxon>
        <taxon>Andropogonodae</taxon>
        <taxon>Andropogoneae</taxon>
        <taxon>Saccharinae</taxon>
        <taxon>Miscanthus</taxon>
    </lineage>
</organism>
<feature type="compositionally biased region" description="Basic and acidic residues" evidence="1">
    <location>
        <begin position="7"/>
        <end position="31"/>
    </location>
</feature>
<name>A0A811PWH9_9POAL</name>
<accession>A0A811PWH9</accession>
<comment type="caution">
    <text evidence="2">The sequence shown here is derived from an EMBL/GenBank/DDBJ whole genome shotgun (WGS) entry which is preliminary data.</text>
</comment>
<gene>
    <name evidence="2" type="ORF">NCGR_LOCUS36019</name>
</gene>
<sequence>MAKYKQQKADSQKRPFKKRESTLPKREDDNIKQLAVVQPTAPSQRVVPRVSRWGPPIPPPVTPQWGPYGVWVPYPLAAPVHSQQRWEDPAGSIPRPSIFSRLNNCQSSSSGTSQDRVITSRTLTPQESRKAPMQQVYVPKKVEIPVVPPPRARPQSVITIGSMEAPVTNHDGPIVIEEIPDLSKMKLLKMFLELKRRNVSKEIPSTGNPYGVLVG</sequence>
<dbReference type="EMBL" id="CAJGYO010000009">
    <property type="protein sequence ID" value="CAD6252364.1"/>
    <property type="molecule type" value="Genomic_DNA"/>
</dbReference>
<proteinExistence type="predicted"/>